<comment type="catalytic activity">
    <reaction evidence="41">
        <text>UDP + H2O = UMP + phosphate + H(+)</text>
        <dbReference type="Rhea" id="RHEA:64876"/>
        <dbReference type="ChEBI" id="CHEBI:15377"/>
        <dbReference type="ChEBI" id="CHEBI:15378"/>
        <dbReference type="ChEBI" id="CHEBI:43474"/>
        <dbReference type="ChEBI" id="CHEBI:57865"/>
        <dbReference type="ChEBI" id="CHEBI:58223"/>
    </reaction>
    <physiologicalReaction direction="left-to-right" evidence="41">
        <dbReference type="Rhea" id="RHEA:64877"/>
    </physiologicalReaction>
</comment>
<dbReference type="GO" id="GO:0004050">
    <property type="term" value="F:apyrase activity"/>
    <property type="evidence" value="ECO:0007669"/>
    <property type="project" value="UniProtKB-EC"/>
</dbReference>
<keyword evidence="17" id="KW-0325">Glycoprotein</keyword>
<evidence type="ECO:0000256" key="30">
    <source>
        <dbReference type="ARBA" id="ARBA00048153"/>
    </source>
</evidence>
<comment type="catalytic activity">
    <reaction evidence="36">
        <text>GTP + H2O = GDP + phosphate + H(+)</text>
        <dbReference type="Rhea" id="RHEA:19669"/>
        <dbReference type="ChEBI" id="CHEBI:15377"/>
        <dbReference type="ChEBI" id="CHEBI:15378"/>
        <dbReference type="ChEBI" id="CHEBI:37565"/>
        <dbReference type="ChEBI" id="CHEBI:43474"/>
        <dbReference type="ChEBI" id="CHEBI:58189"/>
    </reaction>
    <physiologicalReaction direction="left-to-right" evidence="36">
        <dbReference type="Rhea" id="RHEA:19670"/>
    </physiologicalReaction>
</comment>
<comment type="catalytic activity">
    <reaction evidence="30">
        <text>GDP + H2O = GMP + phosphate + H(+)</text>
        <dbReference type="Rhea" id="RHEA:22156"/>
        <dbReference type="ChEBI" id="CHEBI:15377"/>
        <dbReference type="ChEBI" id="CHEBI:15378"/>
        <dbReference type="ChEBI" id="CHEBI:43474"/>
        <dbReference type="ChEBI" id="CHEBI:58115"/>
        <dbReference type="ChEBI" id="CHEBI:58189"/>
    </reaction>
    <physiologicalReaction direction="left-to-right" evidence="30">
        <dbReference type="Rhea" id="RHEA:22157"/>
    </physiologicalReaction>
</comment>
<evidence type="ECO:0000256" key="11">
    <source>
        <dbReference type="ARBA" id="ARBA00022837"/>
    </source>
</evidence>
<comment type="catalytic activity">
    <reaction evidence="39">
        <text>GTP + 2 H2O = GMP + 2 phosphate + 2 H(+)</text>
        <dbReference type="Rhea" id="RHEA:64904"/>
        <dbReference type="ChEBI" id="CHEBI:15377"/>
        <dbReference type="ChEBI" id="CHEBI:15378"/>
        <dbReference type="ChEBI" id="CHEBI:37565"/>
        <dbReference type="ChEBI" id="CHEBI:43474"/>
        <dbReference type="ChEBI" id="CHEBI:58115"/>
    </reaction>
    <physiologicalReaction direction="left-to-right" evidence="39">
        <dbReference type="Rhea" id="RHEA:64905"/>
    </physiologicalReaction>
</comment>
<evidence type="ECO:0000256" key="42">
    <source>
        <dbReference type="ARBA" id="ARBA00049526"/>
    </source>
</evidence>
<protein>
    <recommendedName>
        <fullName evidence="18">Ectonucleoside triphosphate diphosphohydrolase 1</fullName>
        <ecNumber evidence="7">3.6.1.5</ecNumber>
    </recommendedName>
    <alternativeName>
        <fullName evidence="23">ATP diphosphohydrolase</fullName>
    </alternativeName>
    <alternativeName>
        <fullName evidence="20">Ecto-ATP diphosphohydrolase 1</fullName>
    </alternativeName>
    <alternativeName>
        <fullName evidence="21">Ecto-apyrase</fullName>
    </alternativeName>
    <alternativeName>
        <fullName evidence="19">Lymphoid cell activation antigen</fullName>
    </alternativeName>
    <alternativeName>
        <fullName evidence="22">Nucleoside triphosphate diphosphohydrolase 1</fullName>
    </alternativeName>
</protein>
<evidence type="ECO:0000256" key="32">
    <source>
        <dbReference type="ARBA" id="ARBA00048517"/>
    </source>
</evidence>
<dbReference type="AlphaFoldDB" id="A0A2G9SFS9"/>
<dbReference type="GO" id="GO:0004382">
    <property type="term" value="F:GDP phosphatase activity"/>
    <property type="evidence" value="ECO:0007669"/>
    <property type="project" value="TreeGrafter"/>
</dbReference>
<feature type="non-terminal residue" evidence="43">
    <location>
        <position position="1"/>
    </location>
</feature>
<evidence type="ECO:0000256" key="3">
    <source>
        <dbReference type="ARBA" id="ARBA00004141"/>
    </source>
</evidence>
<keyword evidence="13" id="KW-0460">Magnesium</keyword>
<evidence type="ECO:0000256" key="25">
    <source>
        <dbReference type="ARBA" id="ARBA00047297"/>
    </source>
</evidence>
<evidence type="ECO:0000256" key="28">
    <source>
        <dbReference type="ARBA" id="ARBA00047940"/>
    </source>
</evidence>
<evidence type="ECO:0000256" key="36">
    <source>
        <dbReference type="ARBA" id="ARBA00049117"/>
    </source>
</evidence>
<keyword evidence="44" id="KW-1185">Reference proteome</keyword>
<keyword evidence="11" id="KW-0106">Calcium</keyword>
<evidence type="ECO:0000256" key="16">
    <source>
        <dbReference type="ARBA" id="ARBA00023157"/>
    </source>
</evidence>
<dbReference type="PANTHER" id="PTHR11782:SF32">
    <property type="entry name" value="ECTONUCLEOSIDE TRIPHOSPHATE DIPHOSPHOHYDROLASE 1"/>
    <property type="match status" value="1"/>
</dbReference>
<comment type="function">
    <text evidence="24">Catalyzes the hydrolysis of both di- and triphosphate nucleotides (NDPs and NTPs) and hydrolyze NTPs to nucleotide monophosphates (NMPs) in two distinct successive phosphate-releasing steps, with NDPs as intermediates and participates in the regulation of extracellular levels of nucleotides. By hydrolyzing proinflammatory ATP and platelet-activating ADP to AMP, it blocks platelet aggregation and supports blood flow.</text>
</comment>
<dbReference type="GO" id="GO:0005901">
    <property type="term" value="C:caveola"/>
    <property type="evidence" value="ECO:0007669"/>
    <property type="project" value="UniProtKB-SubCell"/>
</dbReference>
<evidence type="ECO:0000256" key="35">
    <source>
        <dbReference type="ARBA" id="ARBA00049104"/>
    </source>
</evidence>
<evidence type="ECO:0000256" key="38">
    <source>
        <dbReference type="ARBA" id="ARBA00049315"/>
    </source>
</evidence>
<dbReference type="Gene3D" id="3.30.420.150">
    <property type="entry name" value="Exopolyphosphatase. Domain 2"/>
    <property type="match status" value="1"/>
</dbReference>
<evidence type="ECO:0000256" key="34">
    <source>
        <dbReference type="ARBA" id="ARBA00048790"/>
    </source>
</evidence>
<evidence type="ECO:0000256" key="12">
    <source>
        <dbReference type="ARBA" id="ARBA00022840"/>
    </source>
</evidence>
<dbReference type="OrthoDB" id="6372431at2759"/>
<proteinExistence type="inferred from homology"/>
<evidence type="ECO:0000256" key="18">
    <source>
        <dbReference type="ARBA" id="ARBA00039600"/>
    </source>
</evidence>
<comment type="cofactor">
    <cofactor evidence="1">
        <name>Ca(2+)</name>
        <dbReference type="ChEBI" id="CHEBI:29108"/>
    </cofactor>
</comment>
<evidence type="ECO:0000256" key="6">
    <source>
        <dbReference type="ARBA" id="ARBA00011748"/>
    </source>
</evidence>
<keyword evidence="14" id="KW-1133">Transmembrane helix</keyword>
<dbReference type="Pfam" id="PF01150">
    <property type="entry name" value="GDA1_CD39"/>
    <property type="match status" value="1"/>
</dbReference>
<comment type="catalytic activity">
    <reaction evidence="35">
        <text>CTP + H2O = CDP + phosphate + H(+)</text>
        <dbReference type="Rhea" id="RHEA:29387"/>
        <dbReference type="ChEBI" id="CHEBI:15377"/>
        <dbReference type="ChEBI" id="CHEBI:15378"/>
        <dbReference type="ChEBI" id="CHEBI:37563"/>
        <dbReference type="ChEBI" id="CHEBI:43474"/>
        <dbReference type="ChEBI" id="CHEBI:58069"/>
    </reaction>
    <physiologicalReaction direction="left-to-right" evidence="35">
        <dbReference type="Rhea" id="RHEA:29388"/>
    </physiologicalReaction>
</comment>
<comment type="catalytic activity">
    <reaction evidence="31">
        <text>IDP + H2O = IMP + phosphate + H(+)</text>
        <dbReference type="Rhea" id="RHEA:35207"/>
        <dbReference type="ChEBI" id="CHEBI:15377"/>
        <dbReference type="ChEBI" id="CHEBI:15378"/>
        <dbReference type="ChEBI" id="CHEBI:43474"/>
        <dbReference type="ChEBI" id="CHEBI:58053"/>
        <dbReference type="ChEBI" id="CHEBI:58280"/>
    </reaction>
    <physiologicalReaction direction="left-to-right" evidence="31">
        <dbReference type="Rhea" id="RHEA:35208"/>
    </physiologicalReaction>
</comment>
<evidence type="ECO:0000256" key="23">
    <source>
        <dbReference type="ARBA" id="ARBA00044314"/>
    </source>
</evidence>
<comment type="catalytic activity">
    <reaction evidence="33">
        <text>ATP + H2O = ADP + phosphate + H(+)</text>
        <dbReference type="Rhea" id="RHEA:13065"/>
        <dbReference type="ChEBI" id="CHEBI:15377"/>
        <dbReference type="ChEBI" id="CHEBI:15378"/>
        <dbReference type="ChEBI" id="CHEBI:30616"/>
        <dbReference type="ChEBI" id="CHEBI:43474"/>
        <dbReference type="ChEBI" id="CHEBI:456216"/>
    </reaction>
    <physiologicalReaction direction="left-to-right" evidence="33">
        <dbReference type="Rhea" id="RHEA:13066"/>
    </physiologicalReaction>
</comment>
<organism evidence="43 44">
    <name type="scientific">Aquarana catesbeiana</name>
    <name type="common">American bullfrog</name>
    <name type="synonym">Rana catesbeiana</name>
    <dbReference type="NCBI Taxonomy" id="8400"/>
    <lineage>
        <taxon>Eukaryota</taxon>
        <taxon>Metazoa</taxon>
        <taxon>Chordata</taxon>
        <taxon>Craniata</taxon>
        <taxon>Vertebrata</taxon>
        <taxon>Euteleostomi</taxon>
        <taxon>Amphibia</taxon>
        <taxon>Batrachia</taxon>
        <taxon>Anura</taxon>
        <taxon>Neobatrachia</taxon>
        <taxon>Ranoidea</taxon>
        <taxon>Ranidae</taxon>
        <taxon>Aquarana</taxon>
    </lineage>
</organism>
<evidence type="ECO:0000256" key="7">
    <source>
        <dbReference type="ARBA" id="ARBA00012148"/>
    </source>
</evidence>
<dbReference type="GO" id="GO:0017111">
    <property type="term" value="F:ribonucleoside triphosphate phosphatase activity"/>
    <property type="evidence" value="ECO:0007669"/>
    <property type="project" value="TreeGrafter"/>
</dbReference>
<comment type="catalytic activity">
    <reaction evidence="37">
        <text>ITP + H2O = IDP + phosphate + H(+)</text>
        <dbReference type="Rhea" id="RHEA:28330"/>
        <dbReference type="ChEBI" id="CHEBI:15377"/>
        <dbReference type="ChEBI" id="CHEBI:15378"/>
        <dbReference type="ChEBI" id="CHEBI:43474"/>
        <dbReference type="ChEBI" id="CHEBI:58280"/>
        <dbReference type="ChEBI" id="CHEBI:61402"/>
    </reaction>
    <physiologicalReaction direction="left-to-right" evidence="37">
        <dbReference type="Rhea" id="RHEA:28331"/>
    </physiologicalReaction>
</comment>
<comment type="similarity">
    <text evidence="5">Belongs to the GDA1/CD39 NTPase family.</text>
</comment>
<comment type="catalytic activity">
    <reaction evidence="27">
        <text>ITP + 2 H2O = IMP + 2 phosphate + 2 H(+)</text>
        <dbReference type="Rhea" id="RHEA:77735"/>
        <dbReference type="ChEBI" id="CHEBI:15377"/>
        <dbReference type="ChEBI" id="CHEBI:15378"/>
        <dbReference type="ChEBI" id="CHEBI:43474"/>
        <dbReference type="ChEBI" id="CHEBI:58053"/>
        <dbReference type="ChEBI" id="CHEBI:61402"/>
    </reaction>
    <physiologicalReaction direction="left-to-right" evidence="27">
        <dbReference type="Rhea" id="RHEA:77736"/>
    </physiologicalReaction>
</comment>
<evidence type="ECO:0000313" key="43">
    <source>
        <dbReference type="EMBL" id="PIO38954.1"/>
    </source>
</evidence>
<evidence type="ECO:0000256" key="19">
    <source>
        <dbReference type="ARBA" id="ARBA00041335"/>
    </source>
</evidence>
<evidence type="ECO:0000256" key="39">
    <source>
        <dbReference type="ARBA" id="ARBA00049333"/>
    </source>
</evidence>
<evidence type="ECO:0000256" key="10">
    <source>
        <dbReference type="ARBA" id="ARBA00022801"/>
    </source>
</evidence>
<evidence type="ECO:0000256" key="22">
    <source>
        <dbReference type="ARBA" id="ARBA00044280"/>
    </source>
</evidence>
<keyword evidence="15" id="KW-0472">Membrane</keyword>
<evidence type="ECO:0000256" key="8">
    <source>
        <dbReference type="ARBA" id="ARBA00022692"/>
    </source>
</evidence>
<comment type="catalytic activity">
    <reaction evidence="42">
        <text>ADP + H2O = AMP + phosphate + H(+)</text>
        <dbReference type="Rhea" id="RHEA:61436"/>
        <dbReference type="ChEBI" id="CHEBI:15377"/>
        <dbReference type="ChEBI" id="CHEBI:15378"/>
        <dbReference type="ChEBI" id="CHEBI:43474"/>
        <dbReference type="ChEBI" id="CHEBI:456215"/>
        <dbReference type="ChEBI" id="CHEBI:456216"/>
    </reaction>
    <physiologicalReaction direction="left-to-right" evidence="42">
        <dbReference type="Rhea" id="RHEA:61437"/>
    </physiologicalReaction>
</comment>
<comment type="catalytic activity">
    <reaction evidence="26">
        <text>UTP + H2O = UDP + phosphate + H(+)</text>
        <dbReference type="Rhea" id="RHEA:64900"/>
        <dbReference type="ChEBI" id="CHEBI:15377"/>
        <dbReference type="ChEBI" id="CHEBI:15378"/>
        <dbReference type="ChEBI" id="CHEBI:43474"/>
        <dbReference type="ChEBI" id="CHEBI:46398"/>
        <dbReference type="ChEBI" id="CHEBI:58223"/>
    </reaction>
    <physiologicalReaction direction="left-to-right" evidence="26">
        <dbReference type="Rhea" id="RHEA:64901"/>
    </physiologicalReaction>
</comment>
<evidence type="ECO:0000256" key="2">
    <source>
        <dbReference type="ARBA" id="ARBA00001946"/>
    </source>
</evidence>
<dbReference type="PANTHER" id="PTHR11782">
    <property type="entry name" value="ADENOSINE/GUANOSINE DIPHOSPHATASE"/>
    <property type="match status" value="1"/>
</dbReference>
<dbReference type="InterPro" id="IPR000407">
    <property type="entry name" value="GDA1_CD39_NTPase"/>
</dbReference>
<reference evidence="44" key="1">
    <citation type="journal article" date="2017" name="Nat. Commun.">
        <title>The North American bullfrog draft genome provides insight into hormonal regulation of long noncoding RNA.</title>
        <authorList>
            <person name="Hammond S.A."/>
            <person name="Warren R.L."/>
            <person name="Vandervalk B.P."/>
            <person name="Kucuk E."/>
            <person name="Khan H."/>
            <person name="Gibb E.A."/>
            <person name="Pandoh P."/>
            <person name="Kirk H."/>
            <person name="Zhao Y."/>
            <person name="Jones M."/>
            <person name="Mungall A.J."/>
            <person name="Coope R."/>
            <person name="Pleasance S."/>
            <person name="Moore R.A."/>
            <person name="Holt R.A."/>
            <person name="Round J.M."/>
            <person name="Ohora S."/>
            <person name="Walle B.V."/>
            <person name="Veldhoen N."/>
            <person name="Helbing C.C."/>
            <person name="Birol I."/>
        </authorList>
    </citation>
    <scope>NUCLEOTIDE SEQUENCE [LARGE SCALE GENOMIC DNA]</scope>
</reference>
<evidence type="ECO:0000256" key="26">
    <source>
        <dbReference type="ARBA" id="ARBA00047358"/>
    </source>
</evidence>
<comment type="catalytic activity">
    <reaction evidence="32">
        <text>ATP + 2 H2O = AMP + 2 phosphate + 2 H(+)</text>
        <dbReference type="Rhea" id="RHEA:20988"/>
        <dbReference type="ChEBI" id="CHEBI:15377"/>
        <dbReference type="ChEBI" id="CHEBI:15378"/>
        <dbReference type="ChEBI" id="CHEBI:30616"/>
        <dbReference type="ChEBI" id="CHEBI:43474"/>
        <dbReference type="ChEBI" id="CHEBI:456215"/>
    </reaction>
    <physiologicalReaction direction="left-to-right" evidence="32">
        <dbReference type="Rhea" id="RHEA:20989"/>
    </physiologicalReaction>
</comment>
<dbReference type="GO" id="GO:0009134">
    <property type="term" value="P:nucleoside diphosphate catabolic process"/>
    <property type="evidence" value="ECO:0007669"/>
    <property type="project" value="TreeGrafter"/>
</dbReference>
<evidence type="ECO:0000256" key="9">
    <source>
        <dbReference type="ARBA" id="ARBA00022741"/>
    </source>
</evidence>
<evidence type="ECO:0000256" key="41">
    <source>
        <dbReference type="ARBA" id="ARBA00049502"/>
    </source>
</evidence>
<keyword evidence="10" id="KW-0378">Hydrolase</keyword>
<evidence type="ECO:0000256" key="21">
    <source>
        <dbReference type="ARBA" id="ARBA00042196"/>
    </source>
</evidence>
<keyword evidence="12" id="KW-0067">ATP-binding</keyword>
<name>A0A2G9SFS9_AQUCT</name>
<comment type="subunit">
    <text evidence="6">Homodimer; disulfide-linked.</text>
</comment>
<dbReference type="EC" id="3.6.1.5" evidence="7"/>
<keyword evidence="9" id="KW-0547">Nucleotide-binding</keyword>
<evidence type="ECO:0000256" key="40">
    <source>
        <dbReference type="ARBA" id="ARBA00049373"/>
    </source>
</evidence>
<keyword evidence="8" id="KW-0812">Transmembrane</keyword>
<evidence type="ECO:0000256" key="15">
    <source>
        <dbReference type="ARBA" id="ARBA00023136"/>
    </source>
</evidence>
<comment type="catalytic activity">
    <reaction evidence="34">
        <text>a ribonucleoside 5'-diphosphate + H2O = a ribonucleoside 5'-phosphate + phosphate + H(+)</text>
        <dbReference type="Rhea" id="RHEA:36799"/>
        <dbReference type="ChEBI" id="CHEBI:15377"/>
        <dbReference type="ChEBI" id="CHEBI:15378"/>
        <dbReference type="ChEBI" id="CHEBI:43474"/>
        <dbReference type="ChEBI" id="CHEBI:57930"/>
        <dbReference type="ChEBI" id="CHEBI:58043"/>
    </reaction>
    <physiologicalReaction direction="left-to-right" evidence="34">
        <dbReference type="Rhea" id="RHEA:36800"/>
    </physiologicalReaction>
</comment>
<evidence type="ECO:0000256" key="29">
    <source>
        <dbReference type="ARBA" id="ARBA00048136"/>
    </source>
</evidence>
<evidence type="ECO:0000313" key="44">
    <source>
        <dbReference type="Proteomes" id="UP000228934"/>
    </source>
</evidence>
<keyword evidence="16" id="KW-1015">Disulfide bond</keyword>
<dbReference type="Proteomes" id="UP000228934">
    <property type="component" value="Unassembled WGS sequence"/>
</dbReference>
<sequence>HGQNITLLDPCFNPGYTRNVSTADLYSSPCVSDRRILTIPQTIQIKGTGNYQLCKDKVENIFNLSHCSYSRCSFNGIFQPMLQGEFGAFSAFYFVMDFLKVTKEKVSLDGVKDSVERHCSKPWAEVKREAVRIKEKYLSEYCFSAVYILNLLDLYGFNSSSWEDITFFGKRSLKRRAVEGAGAAGSGSQRCAERLSHLPVRPSGWILTLWGSLQSLEGLSDVSLQQALARCWLILGHRSTKI</sequence>
<evidence type="ECO:0000256" key="24">
    <source>
        <dbReference type="ARBA" id="ARBA00045877"/>
    </source>
</evidence>
<comment type="catalytic activity">
    <reaction evidence="40">
        <text>CTP + 2 H2O = CMP + 2 phosphate + 2 H(+)</text>
        <dbReference type="Rhea" id="RHEA:64908"/>
        <dbReference type="ChEBI" id="CHEBI:15377"/>
        <dbReference type="ChEBI" id="CHEBI:15378"/>
        <dbReference type="ChEBI" id="CHEBI:37563"/>
        <dbReference type="ChEBI" id="CHEBI:43474"/>
        <dbReference type="ChEBI" id="CHEBI:60377"/>
    </reaction>
    <physiologicalReaction direction="left-to-right" evidence="40">
        <dbReference type="Rhea" id="RHEA:64909"/>
    </physiologicalReaction>
</comment>
<evidence type="ECO:0000256" key="33">
    <source>
        <dbReference type="ARBA" id="ARBA00048778"/>
    </source>
</evidence>
<gene>
    <name evidence="43" type="ORF">AB205_0144300</name>
</gene>
<accession>A0A2G9SFS9</accession>
<comment type="subcellular location">
    <subcellularLocation>
        <location evidence="4">Membrane</location>
        <location evidence="4">Caveola</location>
    </subcellularLocation>
    <subcellularLocation>
        <location evidence="3">Membrane</location>
        <topology evidence="3">Multi-pass membrane protein</topology>
    </subcellularLocation>
</comment>
<evidence type="ECO:0000256" key="4">
    <source>
        <dbReference type="ARBA" id="ARBA00004345"/>
    </source>
</evidence>
<dbReference type="EMBL" id="KV924782">
    <property type="protein sequence ID" value="PIO38954.1"/>
    <property type="molecule type" value="Genomic_DNA"/>
</dbReference>
<evidence type="ECO:0000256" key="20">
    <source>
        <dbReference type="ARBA" id="ARBA00042147"/>
    </source>
</evidence>
<evidence type="ECO:0000256" key="31">
    <source>
        <dbReference type="ARBA" id="ARBA00048279"/>
    </source>
</evidence>
<comment type="cofactor">
    <cofactor evidence="2">
        <name>Mg(2+)</name>
        <dbReference type="ChEBI" id="CHEBI:18420"/>
    </cofactor>
</comment>
<dbReference type="GO" id="GO:0045134">
    <property type="term" value="F:UDP phosphatase activity"/>
    <property type="evidence" value="ECO:0007669"/>
    <property type="project" value="TreeGrafter"/>
</dbReference>
<evidence type="ECO:0000256" key="1">
    <source>
        <dbReference type="ARBA" id="ARBA00001913"/>
    </source>
</evidence>
<dbReference type="GO" id="GO:0005524">
    <property type="term" value="F:ATP binding"/>
    <property type="evidence" value="ECO:0007669"/>
    <property type="project" value="UniProtKB-KW"/>
</dbReference>
<evidence type="ECO:0000256" key="37">
    <source>
        <dbReference type="ARBA" id="ARBA00049189"/>
    </source>
</evidence>
<evidence type="ECO:0000256" key="17">
    <source>
        <dbReference type="ARBA" id="ARBA00023180"/>
    </source>
</evidence>
<evidence type="ECO:0000256" key="13">
    <source>
        <dbReference type="ARBA" id="ARBA00022842"/>
    </source>
</evidence>
<comment type="catalytic activity">
    <reaction evidence="29">
        <text>CDP + H2O = CMP + phosphate + H(+)</text>
        <dbReference type="Rhea" id="RHEA:64880"/>
        <dbReference type="ChEBI" id="CHEBI:15377"/>
        <dbReference type="ChEBI" id="CHEBI:15378"/>
        <dbReference type="ChEBI" id="CHEBI:43474"/>
        <dbReference type="ChEBI" id="CHEBI:58069"/>
        <dbReference type="ChEBI" id="CHEBI:60377"/>
    </reaction>
    <physiologicalReaction direction="left-to-right" evidence="29">
        <dbReference type="Rhea" id="RHEA:64881"/>
    </physiologicalReaction>
</comment>
<evidence type="ECO:0000256" key="5">
    <source>
        <dbReference type="ARBA" id="ARBA00009283"/>
    </source>
</evidence>
<evidence type="ECO:0000256" key="14">
    <source>
        <dbReference type="ARBA" id="ARBA00022989"/>
    </source>
</evidence>
<comment type="catalytic activity">
    <reaction evidence="25">
        <text>a ribonucleoside 5'-triphosphate + 2 H2O = a ribonucleoside 5'-phosphate + 2 phosphate + 2 H(+)</text>
        <dbReference type="Rhea" id="RHEA:36795"/>
        <dbReference type="ChEBI" id="CHEBI:15377"/>
        <dbReference type="ChEBI" id="CHEBI:15378"/>
        <dbReference type="ChEBI" id="CHEBI:43474"/>
        <dbReference type="ChEBI" id="CHEBI:58043"/>
        <dbReference type="ChEBI" id="CHEBI:61557"/>
        <dbReference type="EC" id="3.6.1.5"/>
    </reaction>
    <physiologicalReaction direction="left-to-right" evidence="25">
        <dbReference type="Rhea" id="RHEA:36796"/>
    </physiologicalReaction>
</comment>
<evidence type="ECO:0000256" key="27">
    <source>
        <dbReference type="ARBA" id="ARBA00047627"/>
    </source>
</evidence>
<comment type="catalytic activity">
    <reaction evidence="28">
        <text>a ribonucleoside 5'-triphosphate + H2O = a ribonucleoside 5'-diphosphate + phosphate + H(+)</text>
        <dbReference type="Rhea" id="RHEA:23680"/>
        <dbReference type="ChEBI" id="CHEBI:15377"/>
        <dbReference type="ChEBI" id="CHEBI:15378"/>
        <dbReference type="ChEBI" id="CHEBI:43474"/>
        <dbReference type="ChEBI" id="CHEBI:57930"/>
        <dbReference type="ChEBI" id="CHEBI:61557"/>
    </reaction>
    <physiologicalReaction direction="left-to-right" evidence="28">
        <dbReference type="Rhea" id="RHEA:23681"/>
    </physiologicalReaction>
</comment>
<comment type="catalytic activity">
    <reaction evidence="38">
        <text>UTP + 2 H2O = UMP + 2 phosphate + 2 H(+)</text>
        <dbReference type="Rhea" id="RHEA:64896"/>
        <dbReference type="ChEBI" id="CHEBI:15377"/>
        <dbReference type="ChEBI" id="CHEBI:15378"/>
        <dbReference type="ChEBI" id="CHEBI:43474"/>
        <dbReference type="ChEBI" id="CHEBI:46398"/>
        <dbReference type="ChEBI" id="CHEBI:57865"/>
    </reaction>
    <physiologicalReaction direction="left-to-right" evidence="38">
        <dbReference type="Rhea" id="RHEA:64897"/>
    </physiologicalReaction>
</comment>